<dbReference type="InParanoid" id="A0A0C3FDE1"/>
<dbReference type="AlphaFoldDB" id="A0A0C3FDE1"/>
<name>A0A0C3FDE1_PILCF</name>
<sequence>LTAFLPIFRDLRLSEYSVIPKPHSLTVEASDVELSTLLAFFRDEFPTPGVSSPGLWHASPMCSMRDLTTMEIHGRLAAALSQPQKPHNFCQLQFIVIVIILHQLAHAVTVRFHMGTLSVEDNTFPYHISCRAPPVERFPEQGFTVEEALFGGIVGVVFEDELDNSPPLFFRSDFTKISHLFLHCRNGMTYRLDPADLEERMKAGRLTPFNVSTLRAISLPKHIRDRTCAMFNGDHLVIHEPAGGDLPLPDPLPLEPNTSDDRAKCGIRRWTPYR</sequence>
<organism evidence="1 2">
    <name type="scientific">Piloderma croceum (strain F 1598)</name>
    <dbReference type="NCBI Taxonomy" id="765440"/>
    <lineage>
        <taxon>Eukaryota</taxon>
        <taxon>Fungi</taxon>
        <taxon>Dikarya</taxon>
        <taxon>Basidiomycota</taxon>
        <taxon>Agaricomycotina</taxon>
        <taxon>Agaricomycetes</taxon>
        <taxon>Agaricomycetidae</taxon>
        <taxon>Atheliales</taxon>
        <taxon>Atheliaceae</taxon>
        <taxon>Piloderma</taxon>
    </lineage>
</organism>
<accession>A0A0C3FDE1</accession>
<proteinExistence type="predicted"/>
<evidence type="ECO:0000313" key="1">
    <source>
        <dbReference type="EMBL" id="KIM77759.1"/>
    </source>
</evidence>
<protein>
    <submittedName>
        <fullName evidence="1">Uncharacterized protein</fullName>
    </submittedName>
</protein>
<reference evidence="1 2" key="1">
    <citation type="submission" date="2014-04" db="EMBL/GenBank/DDBJ databases">
        <authorList>
            <consortium name="DOE Joint Genome Institute"/>
            <person name="Kuo A."/>
            <person name="Tarkka M."/>
            <person name="Buscot F."/>
            <person name="Kohler A."/>
            <person name="Nagy L.G."/>
            <person name="Floudas D."/>
            <person name="Copeland A."/>
            <person name="Barry K.W."/>
            <person name="Cichocki N."/>
            <person name="Veneault-Fourrey C."/>
            <person name="LaButti K."/>
            <person name="Lindquist E.A."/>
            <person name="Lipzen A."/>
            <person name="Lundell T."/>
            <person name="Morin E."/>
            <person name="Murat C."/>
            <person name="Sun H."/>
            <person name="Tunlid A."/>
            <person name="Henrissat B."/>
            <person name="Grigoriev I.V."/>
            <person name="Hibbett D.S."/>
            <person name="Martin F."/>
            <person name="Nordberg H.P."/>
            <person name="Cantor M.N."/>
            <person name="Hua S.X."/>
        </authorList>
    </citation>
    <scope>NUCLEOTIDE SEQUENCE [LARGE SCALE GENOMIC DNA]</scope>
    <source>
        <strain evidence="1 2">F 1598</strain>
    </source>
</reference>
<dbReference type="HOGENOM" id="CLU_1017626_0_0_1"/>
<reference evidence="2" key="2">
    <citation type="submission" date="2015-01" db="EMBL/GenBank/DDBJ databases">
        <title>Evolutionary Origins and Diversification of the Mycorrhizal Mutualists.</title>
        <authorList>
            <consortium name="DOE Joint Genome Institute"/>
            <consortium name="Mycorrhizal Genomics Consortium"/>
            <person name="Kohler A."/>
            <person name="Kuo A."/>
            <person name="Nagy L.G."/>
            <person name="Floudas D."/>
            <person name="Copeland A."/>
            <person name="Barry K.W."/>
            <person name="Cichocki N."/>
            <person name="Veneault-Fourrey C."/>
            <person name="LaButti K."/>
            <person name="Lindquist E.A."/>
            <person name="Lipzen A."/>
            <person name="Lundell T."/>
            <person name="Morin E."/>
            <person name="Murat C."/>
            <person name="Riley R."/>
            <person name="Ohm R."/>
            <person name="Sun H."/>
            <person name="Tunlid A."/>
            <person name="Henrissat B."/>
            <person name="Grigoriev I.V."/>
            <person name="Hibbett D.S."/>
            <person name="Martin F."/>
        </authorList>
    </citation>
    <scope>NUCLEOTIDE SEQUENCE [LARGE SCALE GENOMIC DNA]</scope>
    <source>
        <strain evidence="2">F 1598</strain>
    </source>
</reference>
<feature type="non-terminal residue" evidence="1">
    <location>
        <position position="1"/>
    </location>
</feature>
<gene>
    <name evidence="1" type="ORF">PILCRDRAFT_608399</name>
</gene>
<dbReference type="EMBL" id="KN833021">
    <property type="protein sequence ID" value="KIM77759.1"/>
    <property type="molecule type" value="Genomic_DNA"/>
</dbReference>
<dbReference type="Proteomes" id="UP000054166">
    <property type="component" value="Unassembled WGS sequence"/>
</dbReference>
<evidence type="ECO:0000313" key="2">
    <source>
        <dbReference type="Proteomes" id="UP000054166"/>
    </source>
</evidence>
<keyword evidence="2" id="KW-1185">Reference proteome</keyword>
<dbReference type="OrthoDB" id="3043810at2759"/>